<evidence type="ECO:0000313" key="2">
    <source>
        <dbReference type="EMBL" id="ETO05693.1"/>
    </source>
</evidence>
<feature type="compositionally biased region" description="Basic and acidic residues" evidence="1">
    <location>
        <begin position="85"/>
        <end position="94"/>
    </location>
</feature>
<keyword evidence="3" id="KW-1185">Reference proteome</keyword>
<evidence type="ECO:0000313" key="3">
    <source>
        <dbReference type="Proteomes" id="UP000023152"/>
    </source>
</evidence>
<feature type="region of interest" description="Disordered" evidence="1">
    <location>
        <begin position="1"/>
        <end position="32"/>
    </location>
</feature>
<sequence length="301" mass="35530">KKKREKKKKKKKKKNSVLGGNVENLKKKKKKKKNDWYALYLREQSLQNEAEATTKNGTEKQEIEEEEEEEDGDEEEEEDDDDEETTKVEVKEDTLKKMTNEEAIAKMWRDSEIDKKQCVYLLEELLPKAIITLLSFDFSRCDYNDIANYQRLMLSQQAVRTNPDEDEDMNDMETMSFIHSSPIELREILVQQIITFLQFAVESMFQVGMDRFPKYCEVLGAIYNPANKLYKPNFSFYSRLPPSEKERLIRATSGHWAINSDYHFEKLHHLYFQTVNHFGDIHGFSLLLQFMKNEIPSSQHA</sequence>
<evidence type="ECO:0000256" key="1">
    <source>
        <dbReference type="SAM" id="MobiDB-lite"/>
    </source>
</evidence>
<proteinExistence type="predicted"/>
<feature type="region of interest" description="Disordered" evidence="1">
    <location>
        <begin position="47"/>
        <end position="94"/>
    </location>
</feature>
<name>X6LUS6_RETFI</name>
<dbReference type="AlphaFoldDB" id="X6LUS6"/>
<feature type="compositionally biased region" description="Polar residues" evidence="1">
    <location>
        <begin position="47"/>
        <end position="56"/>
    </location>
</feature>
<dbReference type="Proteomes" id="UP000023152">
    <property type="component" value="Unassembled WGS sequence"/>
</dbReference>
<accession>X6LUS6</accession>
<dbReference type="EMBL" id="ASPP01027851">
    <property type="protein sequence ID" value="ETO05693.1"/>
    <property type="molecule type" value="Genomic_DNA"/>
</dbReference>
<feature type="non-terminal residue" evidence="2">
    <location>
        <position position="301"/>
    </location>
</feature>
<comment type="caution">
    <text evidence="2">The sequence shown here is derived from an EMBL/GenBank/DDBJ whole genome shotgun (WGS) entry which is preliminary data.</text>
</comment>
<protein>
    <submittedName>
        <fullName evidence="2">Uncharacterized protein</fullName>
    </submittedName>
</protein>
<feature type="non-terminal residue" evidence="2">
    <location>
        <position position="1"/>
    </location>
</feature>
<reference evidence="2 3" key="1">
    <citation type="journal article" date="2013" name="Curr. Biol.">
        <title>The Genome of the Foraminiferan Reticulomyxa filosa.</title>
        <authorList>
            <person name="Glockner G."/>
            <person name="Hulsmann N."/>
            <person name="Schleicher M."/>
            <person name="Noegel A.A."/>
            <person name="Eichinger L."/>
            <person name="Gallinger C."/>
            <person name="Pawlowski J."/>
            <person name="Sierra R."/>
            <person name="Euteneuer U."/>
            <person name="Pillet L."/>
            <person name="Moustafa A."/>
            <person name="Platzer M."/>
            <person name="Groth M."/>
            <person name="Szafranski K."/>
            <person name="Schliwa M."/>
        </authorList>
    </citation>
    <scope>NUCLEOTIDE SEQUENCE [LARGE SCALE GENOMIC DNA]</scope>
</reference>
<gene>
    <name evidence="2" type="ORF">RFI_31703</name>
</gene>
<feature type="compositionally biased region" description="Basic residues" evidence="1">
    <location>
        <begin position="1"/>
        <end position="15"/>
    </location>
</feature>
<feature type="compositionally biased region" description="Acidic residues" evidence="1">
    <location>
        <begin position="62"/>
        <end position="84"/>
    </location>
</feature>
<organism evidence="2 3">
    <name type="scientific">Reticulomyxa filosa</name>
    <dbReference type="NCBI Taxonomy" id="46433"/>
    <lineage>
        <taxon>Eukaryota</taxon>
        <taxon>Sar</taxon>
        <taxon>Rhizaria</taxon>
        <taxon>Retaria</taxon>
        <taxon>Foraminifera</taxon>
        <taxon>Monothalamids</taxon>
        <taxon>Reticulomyxidae</taxon>
        <taxon>Reticulomyxa</taxon>
    </lineage>
</organism>